<evidence type="ECO:0000256" key="1">
    <source>
        <dbReference type="SAM" id="MobiDB-lite"/>
    </source>
</evidence>
<keyword evidence="4" id="KW-0808">Transferase</keyword>
<dbReference type="SUPFAM" id="SSF53756">
    <property type="entry name" value="UDP-Glycosyltransferase/glycogen phosphorylase"/>
    <property type="match status" value="1"/>
</dbReference>
<evidence type="ECO:0000259" key="3">
    <source>
        <dbReference type="Pfam" id="PF13439"/>
    </source>
</evidence>
<dbReference type="PANTHER" id="PTHR45947">
    <property type="entry name" value="SULFOQUINOVOSYL TRANSFERASE SQD2"/>
    <property type="match status" value="1"/>
</dbReference>
<dbReference type="AlphaFoldDB" id="A0A5B1CJA2"/>
<keyword evidence="5" id="KW-1185">Reference proteome</keyword>
<dbReference type="PANTHER" id="PTHR45947:SF3">
    <property type="entry name" value="SULFOQUINOVOSYL TRANSFERASE SQD2"/>
    <property type="match status" value="1"/>
</dbReference>
<dbReference type="EC" id="2.4.1.11" evidence="4"/>
<dbReference type="EMBL" id="VRLW01000001">
    <property type="protein sequence ID" value="KAA1261178.1"/>
    <property type="molecule type" value="Genomic_DNA"/>
</dbReference>
<dbReference type="Pfam" id="PF00534">
    <property type="entry name" value="Glycos_transf_1"/>
    <property type="match status" value="1"/>
</dbReference>
<evidence type="ECO:0000313" key="5">
    <source>
        <dbReference type="Proteomes" id="UP000322699"/>
    </source>
</evidence>
<dbReference type="RefSeq" id="WP_068259961.1">
    <property type="nucleotide sequence ID" value="NZ_LWSK01000013.1"/>
</dbReference>
<dbReference type="GO" id="GO:0004373">
    <property type="term" value="F:alpha-1,4-glucan glucosyltransferase (UDP-glucose donor) activity"/>
    <property type="evidence" value="ECO:0007669"/>
    <property type="project" value="UniProtKB-EC"/>
</dbReference>
<proteinExistence type="predicted"/>
<feature type="domain" description="Glycosyl transferase family 1" evidence="2">
    <location>
        <begin position="192"/>
        <end position="335"/>
    </location>
</feature>
<sequence length="372" mass="41032">MKIGIIGHLKHPIAKPFAGGLEAFTHSFVRYLINRGHDVTLFASGDSDSTLPITPIVQRATVNESRRRLGHVHHEWIEKVEDDSYADLFVGLGNQDFDVIHNHSLSPIPLRFASVLPTPMLTTLHAPPLPRMLEELTNRADTQCGNFVNISHANAGAWRPYVSEQTVVYNGIDTQFWNSGCQKPRPQKPGQQNSSQQNSRQRRAICFGRILPDKGTHMALDAARLAGLPIDIVGPIADAEYFNQQIVPRLNQQASYLGHKDHGQLCELIGRASVAMVTPCWDEPFGLVVTEALACGTPVAGFARGALPEIIDDSTGRLAEPGNIHALADATKQCVSVSALQCRHVAQRRFGWDQMVDQYELLYRNSQVEVAA</sequence>
<evidence type="ECO:0000313" key="4">
    <source>
        <dbReference type="EMBL" id="KAA1261178.1"/>
    </source>
</evidence>
<comment type="caution">
    <text evidence="4">The sequence shown here is derived from an EMBL/GenBank/DDBJ whole genome shotgun (WGS) entry which is preliminary data.</text>
</comment>
<protein>
    <submittedName>
        <fullName evidence="4">Glycogen synthase</fullName>
        <ecNumber evidence="4">2.4.1.11</ecNumber>
    </submittedName>
</protein>
<accession>A0A5B1CJA2</accession>
<reference evidence="4 5" key="1">
    <citation type="submission" date="2019-08" db="EMBL/GenBank/DDBJ databases">
        <title>Deep-cultivation of Planctomycetes and their phenomic and genomic characterization uncovers novel biology.</title>
        <authorList>
            <person name="Wiegand S."/>
            <person name="Jogler M."/>
            <person name="Boedeker C."/>
            <person name="Pinto D."/>
            <person name="Vollmers J."/>
            <person name="Rivas-Marin E."/>
            <person name="Kohn T."/>
            <person name="Peeters S.H."/>
            <person name="Heuer A."/>
            <person name="Rast P."/>
            <person name="Oberbeckmann S."/>
            <person name="Bunk B."/>
            <person name="Jeske O."/>
            <person name="Meyerdierks A."/>
            <person name="Storesund J.E."/>
            <person name="Kallscheuer N."/>
            <person name="Luecker S."/>
            <person name="Lage O.M."/>
            <person name="Pohl T."/>
            <person name="Merkel B.J."/>
            <person name="Hornburger P."/>
            <person name="Mueller R.-W."/>
            <person name="Bruemmer F."/>
            <person name="Labrenz M."/>
            <person name="Spormann A.M."/>
            <person name="Op Den Camp H."/>
            <person name="Overmann J."/>
            <person name="Amann R."/>
            <person name="Jetten M.S.M."/>
            <person name="Mascher T."/>
            <person name="Medema M.H."/>
            <person name="Devos D.P."/>
            <person name="Kaster A.-K."/>
            <person name="Ovreas L."/>
            <person name="Rohde M."/>
            <person name="Galperin M.Y."/>
            <person name="Jogler C."/>
        </authorList>
    </citation>
    <scope>NUCLEOTIDE SEQUENCE [LARGE SCALE GENOMIC DNA]</scope>
    <source>
        <strain evidence="4 5">LF1</strain>
    </source>
</reference>
<dbReference type="Gene3D" id="3.40.50.2000">
    <property type="entry name" value="Glycogen Phosphorylase B"/>
    <property type="match status" value="2"/>
</dbReference>
<dbReference type="InterPro" id="IPR050194">
    <property type="entry name" value="Glycosyltransferase_grp1"/>
</dbReference>
<dbReference type="InterPro" id="IPR001296">
    <property type="entry name" value="Glyco_trans_1"/>
</dbReference>
<dbReference type="CDD" id="cd03802">
    <property type="entry name" value="GT4_AviGT4-like"/>
    <property type="match status" value="1"/>
</dbReference>
<keyword evidence="4" id="KW-0328">Glycosyltransferase</keyword>
<organism evidence="4 5">
    <name type="scientific">Rubripirellula obstinata</name>
    <dbReference type="NCBI Taxonomy" id="406547"/>
    <lineage>
        <taxon>Bacteria</taxon>
        <taxon>Pseudomonadati</taxon>
        <taxon>Planctomycetota</taxon>
        <taxon>Planctomycetia</taxon>
        <taxon>Pirellulales</taxon>
        <taxon>Pirellulaceae</taxon>
        <taxon>Rubripirellula</taxon>
    </lineage>
</organism>
<dbReference type="Proteomes" id="UP000322699">
    <property type="component" value="Unassembled WGS sequence"/>
</dbReference>
<dbReference type="Pfam" id="PF13439">
    <property type="entry name" value="Glyco_transf_4"/>
    <property type="match status" value="1"/>
</dbReference>
<name>A0A5B1CJA2_9BACT</name>
<feature type="domain" description="Glycosyltransferase subfamily 4-like N-terminal" evidence="3">
    <location>
        <begin position="19"/>
        <end position="175"/>
    </location>
</feature>
<feature type="region of interest" description="Disordered" evidence="1">
    <location>
        <begin position="179"/>
        <end position="200"/>
    </location>
</feature>
<dbReference type="InterPro" id="IPR028098">
    <property type="entry name" value="Glyco_trans_4-like_N"/>
</dbReference>
<evidence type="ECO:0000259" key="2">
    <source>
        <dbReference type="Pfam" id="PF00534"/>
    </source>
</evidence>
<dbReference type="OrthoDB" id="9795068at2"/>
<gene>
    <name evidence="4" type="ORF">LF1_37230</name>
</gene>